<dbReference type="Pfam" id="PF00270">
    <property type="entry name" value="DEAD"/>
    <property type="match status" value="1"/>
</dbReference>
<dbReference type="FunFam" id="3.40.50.300:FF:000489">
    <property type="entry name" value="Primosome assembly protein PriA"/>
    <property type="match status" value="1"/>
</dbReference>
<evidence type="ECO:0000256" key="6">
    <source>
        <dbReference type="ARBA" id="ARBA00022806"/>
    </source>
</evidence>
<proteinExistence type="inferred from homology"/>
<dbReference type="EC" id="5.6.2.4" evidence="12"/>
<dbReference type="CDD" id="cd17929">
    <property type="entry name" value="DEXHc_priA"/>
    <property type="match status" value="1"/>
</dbReference>
<dbReference type="InterPro" id="IPR041222">
    <property type="entry name" value="PriA_3primeBD"/>
</dbReference>
<keyword evidence="7 12" id="KW-0862">Zinc</keyword>
<evidence type="ECO:0000256" key="12">
    <source>
        <dbReference type="HAMAP-Rule" id="MF_00983"/>
    </source>
</evidence>
<dbReference type="FunFam" id="3.40.1440.60:FF:000001">
    <property type="entry name" value="Primosomal protein N"/>
    <property type="match status" value="1"/>
</dbReference>
<dbReference type="SMART" id="SM00487">
    <property type="entry name" value="DEXDc"/>
    <property type="match status" value="1"/>
</dbReference>
<dbReference type="InterPro" id="IPR027417">
    <property type="entry name" value="P-loop_NTPase"/>
</dbReference>
<dbReference type="OrthoDB" id="9759544at2"/>
<evidence type="ECO:0000256" key="7">
    <source>
        <dbReference type="ARBA" id="ARBA00022833"/>
    </source>
</evidence>
<dbReference type="GO" id="GO:0006302">
    <property type="term" value="P:double-strand break repair"/>
    <property type="evidence" value="ECO:0007669"/>
    <property type="project" value="InterPro"/>
</dbReference>
<comment type="caution">
    <text evidence="13">The sequence shown here is derived from an EMBL/GenBank/DDBJ whole genome shotgun (WGS) entry which is preliminary data.</text>
</comment>
<dbReference type="InterPro" id="IPR005259">
    <property type="entry name" value="PriA"/>
</dbReference>
<comment type="similarity">
    <text evidence="12">Belongs to the helicase family. PriA subfamily.</text>
</comment>
<dbReference type="PANTHER" id="PTHR30580:SF0">
    <property type="entry name" value="PRIMOSOMAL PROTEIN N"/>
    <property type="match status" value="1"/>
</dbReference>
<evidence type="ECO:0000256" key="5">
    <source>
        <dbReference type="ARBA" id="ARBA00022801"/>
    </source>
</evidence>
<dbReference type="GO" id="GO:0005524">
    <property type="term" value="F:ATP binding"/>
    <property type="evidence" value="ECO:0007669"/>
    <property type="project" value="UniProtKB-UniRule"/>
</dbReference>
<organism evidence="13 14">
    <name type="scientific">Aequoribacter fuscus</name>
    <dbReference type="NCBI Taxonomy" id="2518989"/>
    <lineage>
        <taxon>Bacteria</taxon>
        <taxon>Pseudomonadati</taxon>
        <taxon>Pseudomonadota</taxon>
        <taxon>Gammaproteobacteria</taxon>
        <taxon>Cellvibrionales</taxon>
        <taxon>Halieaceae</taxon>
        <taxon>Aequoribacter</taxon>
    </lineage>
</organism>
<keyword evidence="9 12" id="KW-0238">DNA-binding</keyword>
<gene>
    <name evidence="12" type="primary">priA</name>
    <name evidence="13" type="ORF">IMCC3088_976</name>
</gene>
<evidence type="ECO:0000313" key="14">
    <source>
        <dbReference type="Proteomes" id="UP000005615"/>
    </source>
</evidence>
<keyword evidence="3 12" id="KW-0479">Metal-binding</keyword>
<feature type="binding site" evidence="12">
    <location>
        <position position="461"/>
    </location>
    <ligand>
        <name>Zn(2+)</name>
        <dbReference type="ChEBI" id="CHEBI:29105"/>
        <label>2</label>
    </ligand>
</feature>
<dbReference type="InterPro" id="IPR011545">
    <property type="entry name" value="DEAD/DEAH_box_helicase_dom"/>
</dbReference>
<dbReference type="GO" id="GO:0008270">
    <property type="term" value="F:zinc ion binding"/>
    <property type="evidence" value="ECO:0007669"/>
    <property type="project" value="UniProtKB-UniRule"/>
</dbReference>
<name>F3L0N4_9GAMM</name>
<dbReference type="GO" id="GO:0006310">
    <property type="term" value="P:DNA recombination"/>
    <property type="evidence" value="ECO:0007669"/>
    <property type="project" value="InterPro"/>
</dbReference>
<evidence type="ECO:0000256" key="1">
    <source>
        <dbReference type="ARBA" id="ARBA00022515"/>
    </source>
</evidence>
<dbReference type="Gene3D" id="3.40.1440.60">
    <property type="entry name" value="PriA, 3(prime) DNA-binding domain"/>
    <property type="match status" value="1"/>
</dbReference>
<evidence type="ECO:0000256" key="8">
    <source>
        <dbReference type="ARBA" id="ARBA00022840"/>
    </source>
</evidence>
<dbReference type="GO" id="GO:0043138">
    <property type="term" value="F:3'-5' DNA helicase activity"/>
    <property type="evidence" value="ECO:0007669"/>
    <property type="project" value="UniProtKB-EC"/>
</dbReference>
<dbReference type="GO" id="GO:1990077">
    <property type="term" value="C:primosome complex"/>
    <property type="evidence" value="ECO:0007669"/>
    <property type="project" value="UniProtKB-UniRule"/>
</dbReference>
<dbReference type="eggNOG" id="COG1198">
    <property type="taxonomic scope" value="Bacteria"/>
</dbReference>
<dbReference type="Proteomes" id="UP000005615">
    <property type="component" value="Unassembled WGS sequence"/>
</dbReference>
<reference evidence="13 14" key="1">
    <citation type="journal article" date="2011" name="J. Bacteriol.">
        <title>Genome sequence of strain IMCC3088, a proteorhodopsin-containing marine bacterium belonging to the OM60/NOR5 clade.</title>
        <authorList>
            <person name="Jang Y."/>
            <person name="Oh H.M."/>
            <person name="Kang I."/>
            <person name="Lee K."/>
            <person name="Yang S.J."/>
            <person name="Cho J.C."/>
        </authorList>
    </citation>
    <scope>NUCLEOTIDE SEQUENCE [LARGE SCALE GENOMIC DNA]</scope>
    <source>
        <strain evidence="13 14">IMCC3088</strain>
    </source>
</reference>
<dbReference type="PROSITE" id="PS51192">
    <property type="entry name" value="HELICASE_ATP_BIND_1"/>
    <property type="match status" value="1"/>
</dbReference>
<keyword evidence="14" id="KW-1185">Reference proteome</keyword>
<keyword evidence="2 12" id="KW-0235">DNA replication</keyword>
<comment type="catalytic activity">
    <reaction evidence="12">
        <text>Couples ATP hydrolysis with the unwinding of duplex DNA by translocating in the 3'-5' direction.</text>
        <dbReference type="EC" id="5.6.2.4"/>
    </reaction>
</comment>
<dbReference type="Pfam" id="PF18074">
    <property type="entry name" value="PriA_C"/>
    <property type="match status" value="1"/>
</dbReference>
<evidence type="ECO:0000256" key="10">
    <source>
        <dbReference type="ARBA" id="ARBA00023235"/>
    </source>
</evidence>
<evidence type="ECO:0000256" key="11">
    <source>
        <dbReference type="ARBA" id="ARBA00048988"/>
    </source>
</evidence>
<dbReference type="GO" id="GO:0006269">
    <property type="term" value="P:DNA replication, synthesis of primer"/>
    <property type="evidence" value="ECO:0007669"/>
    <property type="project" value="UniProtKB-KW"/>
</dbReference>
<dbReference type="RefSeq" id="WP_009575264.1">
    <property type="nucleotide sequence ID" value="NZ_AEIG01000024.1"/>
</dbReference>
<keyword evidence="6 12" id="KW-0347">Helicase</keyword>
<accession>F3L0N4</accession>
<dbReference type="CDD" id="cd18804">
    <property type="entry name" value="SF2_C_priA"/>
    <property type="match status" value="1"/>
</dbReference>
<dbReference type="HAMAP" id="MF_00983">
    <property type="entry name" value="PriA"/>
    <property type="match status" value="1"/>
</dbReference>
<evidence type="ECO:0000313" key="13">
    <source>
        <dbReference type="EMBL" id="EGG30091.1"/>
    </source>
</evidence>
<dbReference type="EMBL" id="AEIG01000024">
    <property type="protein sequence ID" value="EGG30091.1"/>
    <property type="molecule type" value="Genomic_DNA"/>
</dbReference>
<dbReference type="InterPro" id="IPR014001">
    <property type="entry name" value="Helicase_ATP-bd"/>
</dbReference>
<dbReference type="AlphaFoldDB" id="F3L0N4"/>
<dbReference type="Gene3D" id="3.40.50.300">
    <property type="entry name" value="P-loop containing nucleotide triphosphate hydrolases"/>
    <property type="match status" value="2"/>
</dbReference>
<feature type="binding site" evidence="12">
    <location>
        <position position="443"/>
    </location>
    <ligand>
        <name>Zn(2+)</name>
        <dbReference type="ChEBI" id="CHEBI:29105"/>
        <label>2</label>
    </ligand>
</feature>
<evidence type="ECO:0000256" key="2">
    <source>
        <dbReference type="ARBA" id="ARBA00022705"/>
    </source>
</evidence>
<dbReference type="GO" id="GO:0003677">
    <property type="term" value="F:DNA binding"/>
    <property type="evidence" value="ECO:0007669"/>
    <property type="project" value="UniProtKB-UniRule"/>
</dbReference>
<comment type="catalytic activity">
    <reaction evidence="11 12">
        <text>ATP + H2O = ADP + phosphate + H(+)</text>
        <dbReference type="Rhea" id="RHEA:13065"/>
        <dbReference type="ChEBI" id="CHEBI:15377"/>
        <dbReference type="ChEBI" id="CHEBI:15378"/>
        <dbReference type="ChEBI" id="CHEBI:30616"/>
        <dbReference type="ChEBI" id="CHEBI:43474"/>
        <dbReference type="ChEBI" id="CHEBI:456216"/>
        <dbReference type="EC" id="5.6.2.4"/>
    </reaction>
</comment>
<dbReference type="Pfam" id="PF18319">
    <property type="entry name" value="Zn_ribbon_PriA"/>
    <property type="match status" value="1"/>
</dbReference>
<dbReference type="Pfam" id="PF17764">
    <property type="entry name" value="PriA_3primeBD"/>
    <property type="match status" value="1"/>
</dbReference>
<evidence type="ECO:0000256" key="9">
    <source>
        <dbReference type="ARBA" id="ARBA00023125"/>
    </source>
</evidence>
<dbReference type="STRING" id="2518989.IMCC3088_976"/>
<keyword evidence="4 12" id="KW-0547">Nucleotide-binding</keyword>
<evidence type="ECO:0000256" key="4">
    <source>
        <dbReference type="ARBA" id="ARBA00022741"/>
    </source>
</evidence>
<feature type="binding site" evidence="12">
    <location>
        <position position="474"/>
    </location>
    <ligand>
        <name>Zn(2+)</name>
        <dbReference type="ChEBI" id="CHEBI:29105"/>
        <label>1</label>
    </ligand>
</feature>
<dbReference type="NCBIfam" id="TIGR00595">
    <property type="entry name" value="priA"/>
    <property type="match status" value="1"/>
</dbReference>
<keyword evidence="5 12" id="KW-0378">Hydrolase</keyword>
<evidence type="ECO:0000256" key="3">
    <source>
        <dbReference type="ARBA" id="ARBA00022723"/>
    </source>
</evidence>
<keyword evidence="10 12" id="KW-0413">Isomerase</keyword>
<dbReference type="SUPFAM" id="SSF52540">
    <property type="entry name" value="P-loop containing nucleoside triphosphate hydrolases"/>
    <property type="match status" value="2"/>
</dbReference>
<dbReference type="InterPro" id="IPR040498">
    <property type="entry name" value="PriA_CRR"/>
</dbReference>
<feature type="binding site" evidence="12">
    <location>
        <position position="437"/>
    </location>
    <ligand>
        <name>Zn(2+)</name>
        <dbReference type="ChEBI" id="CHEBI:29105"/>
        <label>1</label>
    </ligand>
</feature>
<comment type="function">
    <text evidence="12">Initiates the restart of stalled replication forks, which reloads the replicative helicase on sites other than the origin of replication. Recognizes and binds to abandoned replication forks and remodels them to uncover a helicase loading site. Promotes assembly of the primosome at these replication forks.</text>
</comment>
<dbReference type="InterPro" id="IPR042115">
    <property type="entry name" value="PriA_3primeBD_sf"/>
</dbReference>
<dbReference type="PANTHER" id="PTHR30580">
    <property type="entry name" value="PRIMOSOMAL PROTEIN N"/>
    <property type="match status" value="1"/>
</dbReference>
<protein>
    <recommendedName>
        <fullName evidence="12">Replication restart protein PriA</fullName>
    </recommendedName>
    <alternativeName>
        <fullName evidence="12">ATP-dependent DNA helicase PriA</fullName>
        <ecNumber evidence="12">5.6.2.4</ecNumber>
    </alternativeName>
    <alternativeName>
        <fullName evidence="12">DNA 3'-5' helicase PriA</fullName>
    </alternativeName>
</protein>
<comment type="cofactor">
    <cofactor evidence="12">
        <name>Zn(2+)</name>
        <dbReference type="ChEBI" id="CHEBI:29105"/>
    </cofactor>
    <text evidence="12">Binds 2 zinc ions per subunit.</text>
</comment>
<dbReference type="InterPro" id="IPR041236">
    <property type="entry name" value="PriA_C"/>
</dbReference>
<feature type="binding site" evidence="12">
    <location>
        <position position="434"/>
    </location>
    <ligand>
        <name>Zn(2+)</name>
        <dbReference type="ChEBI" id="CHEBI:29105"/>
        <label>1</label>
    </ligand>
</feature>
<dbReference type="GO" id="GO:0016887">
    <property type="term" value="F:ATP hydrolysis activity"/>
    <property type="evidence" value="ECO:0007669"/>
    <property type="project" value="RHEA"/>
</dbReference>
<comment type="subunit">
    <text evidence="12">Component of the replication restart primosome.</text>
</comment>
<feature type="binding site" evidence="12">
    <location>
        <position position="477"/>
    </location>
    <ligand>
        <name>Zn(2+)</name>
        <dbReference type="ChEBI" id="CHEBI:29105"/>
        <label>1</label>
    </ligand>
</feature>
<feature type="binding site" evidence="12">
    <location>
        <position position="446"/>
    </location>
    <ligand>
        <name>Zn(2+)</name>
        <dbReference type="ChEBI" id="CHEBI:29105"/>
        <label>2</label>
    </ligand>
</feature>
<keyword evidence="1 12" id="KW-0639">Primosome</keyword>
<dbReference type="GO" id="GO:0006270">
    <property type="term" value="P:DNA replication initiation"/>
    <property type="evidence" value="ECO:0007669"/>
    <property type="project" value="TreeGrafter"/>
</dbReference>
<sequence length="730" mass="80695">MPILRIAVAKPLRTTFDYLPPLDCDDASIAKLQPGTRIEVPFGRAQLVGILVNRAPESEVNQTKLKRATRIIDPISLLPKPLFELCLWASQYYAHPIGEVLTLAFPPLLRKGVETNAPHNAIKLTPEGRLAPQGILRSPKQAALIERLQRHEATRSALKAEGFSSSIIKALIDKGLAIPCRIEDSEFSPSESDPQPRLNSQQQFAVAQLSQHAGFKASLLYGITGSGKTEVYLQTIANTIASGAQAMVLVPEIALTPQTAARFQGRFGACVGVLHSGLTETQRAREWERARTGKLQVLLGTRSALFTPFQNLGLIVVDEEHDSAYKQQDGFRYHARDLAVKRAQIEQCPIILGSATPSLETISNVNIGRFEQYTLNTRAKAASLPSWQIIDVRQQSLEAGLSQTLIDACHHTLGKGEQALLFLNRRGFAHTLLCHDCGWVAECDNCDSRMVIHKRHNRLRCHHCQAQKPLPKTCPSCHSNHWQGVGYGTERAELALQSLFPHTPIHRIDSDTVGSASQLDHVLDAINANQTGCLILGTQMLAKGHDLAKVTLVGIVDTDALLFSSDFRAEERLGQLLTQVSGRSGRGDRPGTVMLQTHHPDAEIFHQVIHQDYRETASSLLHARHQTGLPPFGQIVMVHADSKDPSEAERFLNSARHTLTSSLPQNHVLIGPLPAPLSKRAGKFRYQLTWLAPHEKNLHRFVHSIADTLTRLPHKSELSWAIDIDPHDFL</sequence>
<dbReference type="SMART" id="SM00490">
    <property type="entry name" value="HELICc"/>
    <property type="match status" value="1"/>
</dbReference>
<feature type="binding site" evidence="12">
    <location>
        <position position="464"/>
    </location>
    <ligand>
        <name>Zn(2+)</name>
        <dbReference type="ChEBI" id="CHEBI:29105"/>
        <label>2</label>
    </ligand>
</feature>
<dbReference type="InterPro" id="IPR001650">
    <property type="entry name" value="Helicase_C-like"/>
</dbReference>
<keyword evidence="8 12" id="KW-0067">ATP-binding</keyword>
<dbReference type="NCBIfam" id="NF004067">
    <property type="entry name" value="PRK05580.1-4"/>
    <property type="match status" value="1"/>
</dbReference>